<comment type="subcellular location">
    <subcellularLocation>
        <location evidence="1">Cytoplasm</location>
        <location evidence="1">Cytosol</location>
    </subcellularLocation>
    <subcellularLocation>
        <location evidence="2 11">Secreted</location>
    </subcellularLocation>
</comment>
<gene>
    <name evidence="12" type="ORF">EGK_06896</name>
</gene>
<dbReference type="GO" id="GO:0007166">
    <property type="term" value="P:cell surface receptor signaling pathway"/>
    <property type="evidence" value="ECO:0007669"/>
    <property type="project" value="UniProtKB-ARBA"/>
</dbReference>
<dbReference type="PRINTS" id="PR01933">
    <property type="entry name" value="INTRLEUKIN18"/>
</dbReference>
<evidence type="ECO:0000256" key="5">
    <source>
        <dbReference type="ARBA" id="ARBA00022490"/>
    </source>
</evidence>
<evidence type="ECO:0000256" key="6">
    <source>
        <dbReference type="ARBA" id="ARBA00022514"/>
    </source>
</evidence>
<evidence type="ECO:0000256" key="11">
    <source>
        <dbReference type="PIRNR" id="PIRNR015162"/>
    </source>
</evidence>
<evidence type="ECO:0000313" key="12">
    <source>
        <dbReference type="EMBL" id="EHH23428.1"/>
    </source>
</evidence>
<dbReference type="SUPFAM" id="SSF50353">
    <property type="entry name" value="Cytokine"/>
    <property type="match status" value="1"/>
</dbReference>
<dbReference type="PANTHER" id="PTHR10078:SF35">
    <property type="entry name" value="INTERLEUKIN-18"/>
    <property type="match status" value="1"/>
</dbReference>
<dbReference type="PANTHER" id="PTHR10078">
    <property type="entry name" value="INTERLEUKIN-1 FAMILY MEMBER"/>
    <property type="match status" value="1"/>
</dbReference>
<dbReference type="PIRSF" id="PIRSF015162">
    <property type="entry name" value="Interleukin_18"/>
    <property type="match status" value="1"/>
</dbReference>
<comment type="similarity">
    <text evidence="3 11">Belongs to the IL-1 family.</text>
</comment>
<evidence type="ECO:0000256" key="8">
    <source>
        <dbReference type="ARBA" id="ARBA00023198"/>
    </source>
</evidence>
<accession>G7NC19</accession>
<evidence type="ECO:0000256" key="3">
    <source>
        <dbReference type="ARBA" id="ARBA00010448"/>
    </source>
</evidence>
<keyword evidence="6 11" id="KW-0202">Cytokine</keyword>
<proteinExistence type="inferred from homology"/>
<dbReference type="InterPro" id="IPR000975">
    <property type="entry name" value="IL-1_fam"/>
</dbReference>
<reference evidence="12" key="1">
    <citation type="journal article" date="2011" name="Nat. Biotechnol.">
        <title>Genome sequencing and comparison of two nonhuman primate animal models, the cynomolgus and Chinese rhesus macaques.</title>
        <authorList>
            <person name="Yan G."/>
            <person name="Zhang G."/>
            <person name="Fang X."/>
            <person name="Zhang Y."/>
            <person name="Li C."/>
            <person name="Ling F."/>
            <person name="Cooper D.N."/>
            <person name="Li Q."/>
            <person name="Li Y."/>
            <person name="van Gool A.J."/>
            <person name="Du H."/>
            <person name="Chen J."/>
            <person name="Chen R."/>
            <person name="Zhang P."/>
            <person name="Huang Z."/>
            <person name="Thompson J.R."/>
            <person name="Meng Y."/>
            <person name="Bai Y."/>
            <person name="Wang J."/>
            <person name="Zhuo M."/>
            <person name="Wang T."/>
            <person name="Huang Y."/>
            <person name="Wei L."/>
            <person name="Li J."/>
            <person name="Wang Z."/>
            <person name="Hu H."/>
            <person name="Yang P."/>
            <person name="Le L."/>
            <person name="Stenson P.D."/>
            <person name="Li B."/>
            <person name="Liu X."/>
            <person name="Ball E.V."/>
            <person name="An N."/>
            <person name="Huang Q."/>
            <person name="Zhang Y."/>
            <person name="Fan W."/>
            <person name="Zhang X."/>
            <person name="Li Y."/>
            <person name="Wang W."/>
            <person name="Katze M.G."/>
            <person name="Su B."/>
            <person name="Nielsen R."/>
            <person name="Yang H."/>
            <person name="Wang J."/>
            <person name="Wang X."/>
            <person name="Wang J."/>
        </authorList>
    </citation>
    <scope>NUCLEOTIDE SEQUENCE [LARGE SCALE GENOMIC DNA]</scope>
    <source>
        <strain evidence="12">CR-5</strain>
    </source>
</reference>
<evidence type="ECO:0000256" key="7">
    <source>
        <dbReference type="ARBA" id="ARBA00022525"/>
    </source>
</evidence>
<dbReference type="GO" id="GO:0005829">
    <property type="term" value="C:cytosol"/>
    <property type="evidence" value="ECO:0007669"/>
    <property type="project" value="UniProtKB-SubCell"/>
</dbReference>
<dbReference type="Proteomes" id="UP000013456">
    <property type="component" value="Chromosome 14"/>
</dbReference>
<dbReference type="Pfam" id="PF00340">
    <property type="entry name" value="IL1"/>
    <property type="match status" value="1"/>
</dbReference>
<organism evidence="12">
    <name type="scientific">Macaca mulatta</name>
    <name type="common">Rhesus macaque</name>
    <dbReference type="NCBI Taxonomy" id="9544"/>
    <lineage>
        <taxon>Eukaryota</taxon>
        <taxon>Metazoa</taxon>
        <taxon>Chordata</taxon>
        <taxon>Craniata</taxon>
        <taxon>Vertebrata</taxon>
        <taxon>Euteleostomi</taxon>
        <taxon>Mammalia</taxon>
        <taxon>Eutheria</taxon>
        <taxon>Euarchontoglires</taxon>
        <taxon>Primates</taxon>
        <taxon>Haplorrhini</taxon>
        <taxon>Catarrhini</taxon>
        <taxon>Cercopithecidae</taxon>
        <taxon>Cercopithecinae</taxon>
        <taxon>Macaca</taxon>
    </lineage>
</organism>
<evidence type="ECO:0000256" key="1">
    <source>
        <dbReference type="ARBA" id="ARBA00004514"/>
    </source>
</evidence>
<protein>
    <recommendedName>
        <fullName evidence="4 11">Interleukin-18</fullName>
        <shortName evidence="11">IL-18</shortName>
    </recommendedName>
</protein>
<dbReference type="GO" id="GO:0032729">
    <property type="term" value="P:positive regulation of type II interferon production"/>
    <property type="evidence" value="ECO:0007669"/>
    <property type="project" value="UniProtKB-ARBA"/>
</dbReference>
<evidence type="ECO:0000256" key="9">
    <source>
        <dbReference type="ARBA" id="ARBA00023612"/>
    </source>
</evidence>
<dbReference type="InterPro" id="IPR015529">
    <property type="entry name" value="IL-18"/>
</dbReference>
<dbReference type="GO" id="GO:0005125">
    <property type="term" value="F:cytokine activity"/>
    <property type="evidence" value="ECO:0007669"/>
    <property type="project" value="UniProtKB-KW"/>
</dbReference>
<dbReference type="EMBL" id="CM001266">
    <property type="protein sequence ID" value="EHH23428.1"/>
    <property type="molecule type" value="Genomic_DNA"/>
</dbReference>
<comment type="function">
    <text evidence="10 11">Pro-inflammatory cytokine primarily involved in epithelial barrier repair, polarized T-helper 1 (Th1) cell and natural killer (NK) cell immune responses. Upon binding to IL18R1 and IL18RAP, forms a signaling ternary complex which activates NF-kappa-B, triggering synthesis of inflammatory mediators. Synergizes with IL12/interleukin-12 to induce IFNG synthesis from T-helper 1 (Th1) cells and natural killer (NK) cells. Involved in transduction of inflammation downstream of pyroptosis: its mature form is specifically released in the extracellular milieu by passing through the gasdermin-D (GSDMD) pore.</text>
</comment>
<evidence type="ECO:0000256" key="10">
    <source>
        <dbReference type="ARBA" id="ARBA00033736"/>
    </source>
</evidence>
<dbReference type="InterPro" id="IPR008996">
    <property type="entry name" value="IL1/FGF"/>
</dbReference>
<evidence type="ECO:0000256" key="4">
    <source>
        <dbReference type="ARBA" id="ARBA00016740"/>
    </source>
</evidence>
<dbReference type="AlphaFoldDB" id="G7NC19"/>
<dbReference type="GO" id="GO:0005615">
    <property type="term" value="C:extracellular space"/>
    <property type="evidence" value="ECO:0007669"/>
    <property type="project" value="UniProtKB-UniRule"/>
</dbReference>
<keyword evidence="5" id="KW-0963">Cytoplasm</keyword>
<sequence>MAAEPAEDNCINFVAMKFIDSTLYFIENLESDYFGKLESKLSIIRNLNDQVLFIDQGNRPLFEDMTDSDCRDNAPRTIFIINMYKDSQPRALAVATVKCEKISTLSCENRIISFKEMNPPDNIKDTKSDIIFFQRSVPGHDNKMQFESSSYEGYFLACEKERDLYKLILKKKDELGDRSIMFTVQNED</sequence>
<evidence type="ECO:0000256" key="2">
    <source>
        <dbReference type="ARBA" id="ARBA00004613"/>
    </source>
</evidence>
<dbReference type="Gene3D" id="2.80.10.50">
    <property type="match status" value="1"/>
</dbReference>
<keyword evidence="7 11" id="KW-0964">Secreted</keyword>
<dbReference type="FunFam" id="2.80.10.50:FF:000043">
    <property type="entry name" value="Interleukin-18"/>
    <property type="match status" value="1"/>
</dbReference>
<dbReference type="GO" id="GO:0006954">
    <property type="term" value="P:inflammatory response"/>
    <property type="evidence" value="ECO:0007669"/>
    <property type="project" value="UniProtKB-UniRule"/>
</dbReference>
<dbReference type="CDD" id="cd23298">
    <property type="entry name" value="beta-trefoil_IL18"/>
    <property type="match status" value="1"/>
</dbReference>
<keyword evidence="8" id="KW-0395">Inflammatory response</keyword>
<dbReference type="GO" id="GO:0006955">
    <property type="term" value="P:immune response"/>
    <property type="evidence" value="ECO:0007669"/>
    <property type="project" value="InterPro"/>
</dbReference>
<comment type="subunit">
    <text evidence="9">Forms a ternary complex with ligand-binding receptor subunit IL18R1 and signaling receptor subunit IL18RAP at the plasma membrane. Mature IL18 first binds to IL18R1 forming a low affinity binary complex, which then interacts with IL18RAP to form a high affinity ternary complex that signals inside the cell. Interacts with cargo receptor TMED10; the interaction mediates the translocation from the cytoplasm into the ERGIC (endoplasmic reticulum-Golgi intermediate compartment) and thereby secretion.</text>
</comment>
<name>G7NC19_MACMU</name>